<dbReference type="Gene3D" id="3.40.50.720">
    <property type="entry name" value="NAD(P)-binding Rossmann-like Domain"/>
    <property type="match status" value="1"/>
</dbReference>
<keyword evidence="10" id="KW-1185">Reference proteome</keyword>
<dbReference type="InterPro" id="IPR016040">
    <property type="entry name" value="NAD(P)-bd_dom"/>
</dbReference>
<evidence type="ECO:0000256" key="3">
    <source>
        <dbReference type="ARBA" id="ARBA00008178"/>
    </source>
</evidence>
<dbReference type="SUPFAM" id="SSF51735">
    <property type="entry name" value="NAD(P)-binding Rossmann-fold domains"/>
    <property type="match status" value="1"/>
</dbReference>
<protein>
    <recommendedName>
        <fullName evidence="4 7">dTDP-glucose 4,6-dehydratase</fullName>
        <ecNumber evidence="4 7">4.2.1.46</ecNumber>
    </recommendedName>
</protein>
<sequence length="343" mass="38996">MFSHAKKILITGGAGFVGSAVIRYIIEYTQHHVINVDKLTYAANLQSLAMVSNSERYVFEQIDICNQQELERVFQQYQPDAVIHLAAESHVDTSIMNPAVFIENNIIGTFTLLEVSRYYWCNLSEERKHNFRFIHVSTDEVYGDLGCTKQRFTEATPYSPSSPYSASKASSDHLVAAWHRTYNLPTIITHSTNNYGPFQHAEKLIPSVISKGLAGKPISIYGSGLQIRDWIYVEDNAKALYTILVNGKIGEIYNIGANNEYTNLDVVQIICSILDKLIPKHPHGIKQYQNLIQFMTDRPGHDFRYAIDSSKIQTQLGWKPQERFESGLRKTILWYLNNIGIQG</sequence>
<evidence type="ECO:0000313" key="10">
    <source>
        <dbReference type="Proteomes" id="UP000199670"/>
    </source>
</evidence>
<evidence type="ECO:0000256" key="6">
    <source>
        <dbReference type="ARBA" id="ARBA00023239"/>
    </source>
</evidence>
<dbReference type="RefSeq" id="WP_091347464.1">
    <property type="nucleotide sequence ID" value="NZ_FMAQ01000003.1"/>
</dbReference>
<evidence type="ECO:0000259" key="8">
    <source>
        <dbReference type="Pfam" id="PF16363"/>
    </source>
</evidence>
<comment type="similarity">
    <text evidence="3 7">Belongs to the NAD(P)-dependent epimerase/dehydratase family. dTDP-glucose dehydratase subfamily.</text>
</comment>
<gene>
    <name evidence="9" type="ORF">GA0061081_103110</name>
</gene>
<dbReference type="InterPro" id="IPR036291">
    <property type="entry name" value="NAD(P)-bd_dom_sf"/>
</dbReference>
<dbReference type="GO" id="GO:0008460">
    <property type="term" value="F:dTDP-glucose 4,6-dehydratase activity"/>
    <property type="evidence" value="ECO:0007669"/>
    <property type="project" value="UniProtKB-EC"/>
</dbReference>
<evidence type="ECO:0000256" key="4">
    <source>
        <dbReference type="ARBA" id="ARBA00011990"/>
    </source>
</evidence>
<evidence type="ECO:0000256" key="7">
    <source>
        <dbReference type="RuleBase" id="RU004473"/>
    </source>
</evidence>
<dbReference type="AlphaFoldDB" id="A0A1C4ASD6"/>
<dbReference type="PANTHER" id="PTHR43000">
    <property type="entry name" value="DTDP-D-GLUCOSE 4,6-DEHYDRATASE-RELATED"/>
    <property type="match status" value="1"/>
</dbReference>
<evidence type="ECO:0000256" key="2">
    <source>
        <dbReference type="ARBA" id="ARBA00001911"/>
    </source>
</evidence>
<accession>A0A1C4ASD6</accession>
<dbReference type="InterPro" id="IPR005888">
    <property type="entry name" value="dTDP_Gluc_deHydtase"/>
</dbReference>
<comment type="cofactor">
    <cofactor evidence="2 7">
        <name>NAD(+)</name>
        <dbReference type="ChEBI" id="CHEBI:57540"/>
    </cofactor>
</comment>
<dbReference type="NCBIfam" id="TIGR01181">
    <property type="entry name" value="dTDP_gluc_dehyt"/>
    <property type="match status" value="1"/>
</dbReference>
<feature type="domain" description="NAD(P)-binding" evidence="8">
    <location>
        <begin position="9"/>
        <end position="331"/>
    </location>
</feature>
<evidence type="ECO:0000313" key="9">
    <source>
        <dbReference type="EMBL" id="SCB97562.1"/>
    </source>
</evidence>
<dbReference type="Proteomes" id="UP000199670">
    <property type="component" value="Unassembled WGS sequence"/>
</dbReference>
<evidence type="ECO:0000256" key="1">
    <source>
        <dbReference type="ARBA" id="ARBA00001539"/>
    </source>
</evidence>
<keyword evidence="6 7" id="KW-0456">Lyase</keyword>
<dbReference type="Gene3D" id="3.90.25.10">
    <property type="entry name" value="UDP-galactose 4-epimerase, domain 1"/>
    <property type="match status" value="1"/>
</dbReference>
<dbReference type="OrthoDB" id="9803010at2"/>
<dbReference type="STRING" id="1798182.GA0061081_103110"/>
<name>A0A1C4ASD6_9GAMM</name>
<proteinExistence type="inferred from homology"/>
<dbReference type="GO" id="GO:0009225">
    <property type="term" value="P:nucleotide-sugar metabolic process"/>
    <property type="evidence" value="ECO:0007669"/>
    <property type="project" value="InterPro"/>
</dbReference>
<reference evidence="10" key="1">
    <citation type="submission" date="2016-08" db="EMBL/GenBank/DDBJ databases">
        <authorList>
            <person name="Varghese N."/>
            <person name="Submissions Spin"/>
        </authorList>
    </citation>
    <scope>NUCLEOTIDE SEQUENCE [LARGE SCALE GENOMIC DNA]</scope>
    <source>
        <strain evidence="10">R-53248</strain>
    </source>
</reference>
<dbReference type="CDD" id="cd05246">
    <property type="entry name" value="dTDP_GD_SDR_e"/>
    <property type="match status" value="1"/>
</dbReference>
<dbReference type="EMBL" id="FMAQ01000003">
    <property type="protein sequence ID" value="SCB97562.1"/>
    <property type="molecule type" value="Genomic_DNA"/>
</dbReference>
<dbReference type="Pfam" id="PF16363">
    <property type="entry name" value="GDP_Man_Dehyd"/>
    <property type="match status" value="1"/>
</dbReference>
<dbReference type="EC" id="4.2.1.46" evidence="4 7"/>
<evidence type="ECO:0000256" key="5">
    <source>
        <dbReference type="ARBA" id="ARBA00023027"/>
    </source>
</evidence>
<keyword evidence="5" id="KW-0520">NAD</keyword>
<comment type="catalytic activity">
    <reaction evidence="1 7">
        <text>dTDP-alpha-D-glucose = dTDP-4-dehydro-6-deoxy-alpha-D-glucose + H2O</text>
        <dbReference type="Rhea" id="RHEA:17221"/>
        <dbReference type="ChEBI" id="CHEBI:15377"/>
        <dbReference type="ChEBI" id="CHEBI:57477"/>
        <dbReference type="ChEBI" id="CHEBI:57649"/>
        <dbReference type="EC" id="4.2.1.46"/>
    </reaction>
</comment>
<organism evidence="9 10">
    <name type="scientific">Gilliamella bombicola</name>
    <dbReference type="NCBI Taxonomy" id="1798182"/>
    <lineage>
        <taxon>Bacteria</taxon>
        <taxon>Pseudomonadati</taxon>
        <taxon>Pseudomonadota</taxon>
        <taxon>Gammaproteobacteria</taxon>
        <taxon>Orbales</taxon>
        <taxon>Orbaceae</taxon>
        <taxon>Gilliamella</taxon>
    </lineage>
</organism>